<reference evidence="4" key="1">
    <citation type="submission" date="2017-02" db="UniProtKB">
        <authorList>
            <consortium name="WormBaseParasite"/>
        </authorList>
    </citation>
    <scope>IDENTIFICATION</scope>
</reference>
<sequence>MHPQMDNEYNDAETATRNLVDAGGENAKSSKMPLIGWKQGVMTNAIRGGSAIYGSKPCKKRICQNHASTEEKQSLLEQTSDQ</sequence>
<proteinExistence type="predicted"/>
<evidence type="ECO:0000313" key="2">
    <source>
        <dbReference type="EMBL" id="VDK55154.1"/>
    </source>
</evidence>
<dbReference type="EMBL" id="UYRR01032322">
    <property type="protein sequence ID" value="VDK55154.1"/>
    <property type="molecule type" value="Genomic_DNA"/>
</dbReference>
<gene>
    <name evidence="2" type="ORF">ASIM_LOCUS15436</name>
</gene>
<evidence type="ECO:0000313" key="4">
    <source>
        <dbReference type="WBParaSite" id="ASIM_0001602901-mRNA-1"/>
    </source>
</evidence>
<accession>A0A0M3K4Y8</accession>
<organism evidence="4">
    <name type="scientific">Anisakis simplex</name>
    <name type="common">Herring worm</name>
    <dbReference type="NCBI Taxonomy" id="6269"/>
    <lineage>
        <taxon>Eukaryota</taxon>
        <taxon>Metazoa</taxon>
        <taxon>Ecdysozoa</taxon>
        <taxon>Nematoda</taxon>
        <taxon>Chromadorea</taxon>
        <taxon>Rhabditida</taxon>
        <taxon>Spirurina</taxon>
        <taxon>Ascaridomorpha</taxon>
        <taxon>Ascaridoidea</taxon>
        <taxon>Anisakidae</taxon>
        <taxon>Anisakis</taxon>
        <taxon>Anisakis simplex complex</taxon>
    </lineage>
</organism>
<dbReference type="AlphaFoldDB" id="A0A0M3K4Y8"/>
<feature type="region of interest" description="Disordered" evidence="1">
    <location>
        <begin position="1"/>
        <end position="31"/>
    </location>
</feature>
<evidence type="ECO:0000256" key="1">
    <source>
        <dbReference type="SAM" id="MobiDB-lite"/>
    </source>
</evidence>
<name>A0A0M3K4Y8_ANISI</name>
<dbReference type="Proteomes" id="UP000267096">
    <property type="component" value="Unassembled WGS sequence"/>
</dbReference>
<protein>
    <submittedName>
        <fullName evidence="4">Reverse transcriptase domain-containing protein</fullName>
    </submittedName>
</protein>
<reference evidence="2 3" key="2">
    <citation type="submission" date="2018-11" db="EMBL/GenBank/DDBJ databases">
        <authorList>
            <consortium name="Pathogen Informatics"/>
        </authorList>
    </citation>
    <scope>NUCLEOTIDE SEQUENCE [LARGE SCALE GENOMIC DNA]</scope>
</reference>
<keyword evidence="3" id="KW-1185">Reference proteome</keyword>
<evidence type="ECO:0000313" key="3">
    <source>
        <dbReference type="Proteomes" id="UP000267096"/>
    </source>
</evidence>
<dbReference type="WBParaSite" id="ASIM_0001602901-mRNA-1">
    <property type="protein sequence ID" value="ASIM_0001602901-mRNA-1"/>
    <property type="gene ID" value="ASIM_0001602901"/>
</dbReference>